<name>A0A397UC75_9GLOM</name>
<accession>A0A397UC75</accession>
<proteinExistence type="predicted"/>
<evidence type="ECO:0000313" key="1">
    <source>
        <dbReference type="EMBL" id="RIB07231.1"/>
    </source>
</evidence>
<protein>
    <submittedName>
        <fullName evidence="1">Uncharacterized protein</fullName>
    </submittedName>
</protein>
<dbReference type="AlphaFoldDB" id="A0A397UC75"/>
<keyword evidence="2" id="KW-1185">Reference proteome</keyword>
<sequence>MAPVLSQQKALNVKQPRRLLGPHTGFVAQQEALNDKNQEGPYHATSFFQHLLYENVVLKRSAKSLEHQATKKATCAPMAPVLSQQKALNVKQPRRLLGPHTGFVAQQEALNDKNQEGPYHATSFFQHLLYENVVLKRSAKSLEHQATKKATCAPMAPVLSQQKALNVKQPRRLLGPHTGFVAQQEALNDKNQEGPYHATSFFQHLLYENVVLKRSAKSLEHQATKKATCAPMAPVLSQQKALNVKQPRRLLGPHTGFVAQQEALNDKNQGGPYHATSFFQHLLYENVVLKRSAKSLEHQATKKATCAPMAPVLSQQKALNVKQPRRLLGPHTGFVAQQEALNDKNQEGPYHAT</sequence>
<evidence type="ECO:0000313" key="2">
    <source>
        <dbReference type="Proteomes" id="UP000266673"/>
    </source>
</evidence>
<organism evidence="1 2">
    <name type="scientific">Gigaspora rosea</name>
    <dbReference type="NCBI Taxonomy" id="44941"/>
    <lineage>
        <taxon>Eukaryota</taxon>
        <taxon>Fungi</taxon>
        <taxon>Fungi incertae sedis</taxon>
        <taxon>Mucoromycota</taxon>
        <taxon>Glomeromycotina</taxon>
        <taxon>Glomeromycetes</taxon>
        <taxon>Diversisporales</taxon>
        <taxon>Gigasporaceae</taxon>
        <taxon>Gigaspora</taxon>
    </lineage>
</organism>
<comment type="caution">
    <text evidence="1">The sequence shown here is derived from an EMBL/GenBank/DDBJ whole genome shotgun (WGS) entry which is preliminary data.</text>
</comment>
<gene>
    <name evidence="1" type="ORF">C2G38_2274940</name>
</gene>
<dbReference type="EMBL" id="QKWP01001692">
    <property type="protein sequence ID" value="RIB07231.1"/>
    <property type="molecule type" value="Genomic_DNA"/>
</dbReference>
<dbReference type="Proteomes" id="UP000266673">
    <property type="component" value="Unassembled WGS sequence"/>
</dbReference>
<reference evidence="1 2" key="1">
    <citation type="submission" date="2018-06" db="EMBL/GenBank/DDBJ databases">
        <title>Comparative genomics reveals the genomic features of Rhizophagus irregularis, R. cerebriforme, R. diaphanum and Gigaspora rosea, and their symbiotic lifestyle signature.</title>
        <authorList>
            <person name="Morin E."/>
            <person name="San Clemente H."/>
            <person name="Chen E.C.H."/>
            <person name="De La Providencia I."/>
            <person name="Hainaut M."/>
            <person name="Kuo A."/>
            <person name="Kohler A."/>
            <person name="Murat C."/>
            <person name="Tang N."/>
            <person name="Roy S."/>
            <person name="Loubradou J."/>
            <person name="Henrissat B."/>
            <person name="Grigoriev I.V."/>
            <person name="Corradi N."/>
            <person name="Roux C."/>
            <person name="Martin F.M."/>
        </authorList>
    </citation>
    <scope>NUCLEOTIDE SEQUENCE [LARGE SCALE GENOMIC DNA]</scope>
    <source>
        <strain evidence="1 2">DAOM 194757</strain>
    </source>
</reference>